<keyword evidence="5" id="KW-0560">Oxidoreductase</keyword>
<proteinExistence type="predicted"/>
<evidence type="ECO:0000313" key="6">
    <source>
        <dbReference type="Proteomes" id="UP000253303"/>
    </source>
</evidence>
<dbReference type="OrthoDB" id="8670884at2"/>
<dbReference type="PANTHER" id="PTHR43004">
    <property type="entry name" value="TRK SYSTEM POTASSIUM UPTAKE PROTEIN"/>
    <property type="match status" value="1"/>
</dbReference>
<gene>
    <name evidence="5" type="ORF">DP939_36285</name>
</gene>
<accession>A0A366LP64</accession>
<reference evidence="5 6" key="1">
    <citation type="submission" date="2018-06" db="EMBL/GenBank/DDBJ databases">
        <title>Sphaerisporangium craniellae sp. nov., isolated from a marine sponge in the South China Sea.</title>
        <authorList>
            <person name="Li L."/>
        </authorList>
    </citation>
    <scope>NUCLEOTIDE SEQUENCE [LARGE SCALE GENOMIC DNA]</scope>
    <source>
        <strain evidence="5 6">LHW63015</strain>
    </source>
</reference>
<dbReference type="SUPFAM" id="SSF51905">
    <property type="entry name" value="FAD/NAD(P)-binding domain"/>
    <property type="match status" value="1"/>
</dbReference>
<comment type="caution">
    <text evidence="5">The sequence shown here is derived from an EMBL/GenBank/DDBJ whole genome shotgun (WGS) entry which is preliminary data.</text>
</comment>
<dbReference type="Gene3D" id="3.40.30.120">
    <property type="match status" value="1"/>
</dbReference>
<protein>
    <submittedName>
        <fullName evidence="5">FAD-binding monooxygenase</fullName>
    </submittedName>
</protein>
<dbReference type="InterPro" id="IPR036188">
    <property type="entry name" value="FAD/NAD-bd_sf"/>
</dbReference>
<sequence>MTGSDHETDVLIIGAGPVGMALALDLTYRNVPCTVVDSGDGRVRHPKVSTIGARSMELFRRWGVAQRIRQAGWPPDHPLDIAWVTQVGGHEIYRYERGTAADRPEFLHTPEPDQVCPAHWLNPLLLEELTGRDGCDVRLLHRLDSFTQDDNAVTAHVTDLTSGLPLTVRARYLVACDGASSQVRRACGIEAPYRYETQEFRNVLFKAPDLAGKLTAMGLRTAMVYFLLRSASLRFPMRSLDGAGLYNLVVSGATASHDAGALVRETIAVDVPVEVLSDGAWHLTQRIADRYRHGRVLLAGDAAHTLSPSGGFGMNTGIADAADLGWKLAALLSGWAGPAMLDSYDLERRPVAVRNLEAANANLTRTTGQVLPADLHADTAAGKQARARMADRLRNGGARREFDAPEIHFGYRYSSPLVLGERVELTPGWRPGSDPGYRAAHAWLRPGTSTLDVFGRGFTLLCFHPEAAPYGLERAFRDRGVPLSVLVCRDEKIAALYGHPYVLVRPDDHVAWRGHRPPDDPLELVDAVRGAA</sequence>
<dbReference type="Gene3D" id="3.50.50.60">
    <property type="entry name" value="FAD/NAD(P)-binding domain"/>
    <property type="match status" value="1"/>
</dbReference>
<organism evidence="5 6">
    <name type="scientific">Spongiactinospora rosea</name>
    <dbReference type="NCBI Taxonomy" id="2248750"/>
    <lineage>
        <taxon>Bacteria</taxon>
        <taxon>Bacillati</taxon>
        <taxon>Actinomycetota</taxon>
        <taxon>Actinomycetes</taxon>
        <taxon>Streptosporangiales</taxon>
        <taxon>Streptosporangiaceae</taxon>
        <taxon>Spongiactinospora</taxon>
    </lineage>
</organism>
<keyword evidence="6" id="KW-1185">Reference proteome</keyword>
<dbReference type="GO" id="GO:0016709">
    <property type="term" value="F:oxidoreductase activity, acting on paired donors, with incorporation or reduction of molecular oxygen, NAD(P)H as one donor, and incorporation of one atom of oxygen"/>
    <property type="evidence" value="ECO:0007669"/>
    <property type="project" value="UniProtKB-ARBA"/>
</dbReference>
<dbReference type="EMBL" id="QMEY01000024">
    <property type="protein sequence ID" value="RBQ15303.1"/>
    <property type="molecule type" value="Genomic_DNA"/>
</dbReference>
<keyword evidence="5" id="KW-0503">Monooxygenase</keyword>
<dbReference type="RefSeq" id="WP_113985408.1">
    <property type="nucleotide sequence ID" value="NZ_QMEY01000024.1"/>
</dbReference>
<dbReference type="Proteomes" id="UP000253303">
    <property type="component" value="Unassembled WGS sequence"/>
</dbReference>
<dbReference type="PRINTS" id="PR00420">
    <property type="entry name" value="RNGMNOXGNASE"/>
</dbReference>
<dbReference type="Pfam" id="PF21274">
    <property type="entry name" value="Rng_hyd_C"/>
    <property type="match status" value="1"/>
</dbReference>
<dbReference type="InterPro" id="IPR050641">
    <property type="entry name" value="RIFMO-like"/>
</dbReference>
<evidence type="ECO:0000259" key="4">
    <source>
        <dbReference type="Pfam" id="PF01494"/>
    </source>
</evidence>
<keyword evidence="2" id="KW-0285">Flavoprotein</keyword>
<name>A0A366LP64_9ACTN</name>
<dbReference type="Pfam" id="PF01494">
    <property type="entry name" value="FAD_binding_3"/>
    <property type="match status" value="1"/>
</dbReference>
<dbReference type="InterPro" id="IPR002938">
    <property type="entry name" value="FAD-bd"/>
</dbReference>
<dbReference type="NCBIfam" id="NF004780">
    <property type="entry name" value="PRK06126.1"/>
    <property type="match status" value="1"/>
</dbReference>
<comment type="cofactor">
    <cofactor evidence="1">
        <name>FAD</name>
        <dbReference type="ChEBI" id="CHEBI:57692"/>
    </cofactor>
</comment>
<evidence type="ECO:0000313" key="5">
    <source>
        <dbReference type="EMBL" id="RBQ15303.1"/>
    </source>
</evidence>
<evidence type="ECO:0000256" key="1">
    <source>
        <dbReference type="ARBA" id="ARBA00001974"/>
    </source>
</evidence>
<dbReference type="GO" id="GO:0071949">
    <property type="term" value="F:FAD binding"/>
    <property type="evidence" value="ECO:0007669"/>
    <property type="project" value="InterPro"/>
</dbReference>
<dbReference type="PANTHER" id="PTHR43004:SF19">
    <property type="entry name" value="BINDING MONOOXYGENASE, PUTATIVE (JCVI)-RELATED"/>
    <property type="match status" value="1"/>
</dbReference>
<evidence type="ECO:0000256" key="2">
    <source>
        <dbReference type="ARBA" id="ARBA00022630"/>
    </source>
</evidence>
<dbReference type="Gene3D" id="3.30.9.10">
    <property type="entry name" value="D-Amino Acid Oxidase, subunit A, domain 2"/>
    <property type="match status" value="1"/>
</dbReference>
<keyword evidence="3" id="KW-0274">FAD</keyword>
<dbReference type="AlphaFoldDB" id="A0A366LP64"/>
<evidence type="ECO:0000256" key="3">
    <source>
        <dbReference type="ARBA" id="ARBA00022827"/>
    </source>
</evidence>
<feature type="domain" description="FAD-binding" evidence="4">
    <location>
        <begin position="7"/>
        <end position="357"/>
    </location>
</feature>